<dbReference type="EMBL" id="JAUUTY010000007">
    <property type="protein sequence ID" value="KAK1610334.1"/>
    <property type="molecule type" value="Genomic_DNA"/>
</dbReference>
<gene>
    <name evidence="2" type="ORF">QYE76_034007</name>
</gene>
<dbReference type="AlphaFoldDB" id="A0AAD8QZR5"/>
<evidence type="ECO:0000313" key="3">
    <source>
        <dbReference type="Proteomes" id="UP001231189"/>
    </source>
</evidence>
<evidence type="ECO:0000313" key="2">
    <source>
        <dbReference type="EMBL" id="KAK1610334.1"/>
    </source>
</evidence>
<dbReference type="Pfam" id="PF00646">
    <property type="entry name" value="F-box"/>
    <property type="match status" value="1"/>
</dbReference>
<evidence type="ECO:0000259" key="1">
    <source>
        <dbReference type="Pfam" id="PF00646"/>
    </source>
</evidence>
<sequence length="121" mass="13738">MQPTVSALPLPEEPLDETAPALPEDILEQIFLRLPPSSPACLVRASLASKRWLALLTGPRFRTRYRDHHAAPPTLSFLNSSVAKNHKLTTLHFNQTEIEVNKTQSKTSYDCTWQTCRYQHV</sequence>
<dbReference type="InterPro" id="IPR036047">
    <property type="entry name" value="F-box-like_dom_sf"/>
</dbReference>
<dbReference type="Proteomes" id="UP001231189">
    <property type="component" value="Unassembled WGS sequence"/>
</dbReference>
<dbReference type="PANTHER" id="PTHR32133">
    <property type="entry name" value="OS07G0120400 PROTEIN"/>
    <property type="match status" value="1"/>
</dbReference>
<accession>A0AAD8QZR5</accession>
<dbReference type="Gene3D" id="1.20.1280.50">
    <property type="match status" value="1"/>
</dbReference>
<organism evidence="2 3">
    <name type="scientific">Lolium multiflorum</name>
    <name type="common">Italian ryegrass</name>
    <name type="synonym">Lolium perenne subsp. multiflorum</name>
    <dbReference type="NCBI Taxonomy" id="4521"/>
    <lineage>
        <taxon>Eukaryota</taxon>
        <taxon>Viridiplantae</taxon>
        <taxon>Streptophyta</taxon>
        <taxon>Embryophyta</taxon>
        <taxon>Tracheophyta</taxon>
        <taxon>Spermatophyta</taxon>
        <taxon>Magnoliopsida</taxon>
        <taxon>Liliopsida</taxon>
        <taxon>Poales</taxon>
        <taxon>Poaceae</taxon>
        <taxon>BOP clade</taxon>
        <taxon>Pooideae</taxon>
        <taxon>Poodae</taxon>
        <taxon>Poeae</taxon>
        <taxon>Poeae Chloroplast Group 2 (Poeae type)</taxon>
        <taxon>Loliodinae</taxon>
        <taxon>Loliinae</taxon>
        <taxon>Lolium</taxon>
    </lineage>
</organism>
<name>A0AAD8QZR5_LOLMU</name>
<protein>
    <recommendedName>
        <fullName evidence="1">F-box domain-containing protein</fullName>
    </recommendedName>
</protein>
<dbReference type="InterPro" id="IPR001810">
    <property type="entry name" value="F-box_dom"/>
</dbReference>
<dbReference type="SUPFAM" id="SSF81383">
    <property type="entry name" value="F-box domain"/>
    <property type="match status" value="1"/>
</dbReference>
<comment type="caution">
    <text evidence="2">The sequence shown here is derived from an EMBL/GenBank/DDBJ whole genome shotgun (WGS) entry which is preliminary data.</text>
</comment>
<proteinExistence type="predicted"/>
<feature type="domain" description="F-box" evidence="1">
    <location>
        <begin position="22"/>
        <end position="62"/>
    </location>
</feature>
<reference evidence="2" key="1">
    <citation type="submission" date="2023-07" db="EMBL/GenBank/DDBJ databases">
        <title>A chromosome-level genome assembly of Lolium multiflorum.</title>
        <authorList>
            <person name="Chen Y."/>
            <person name="Copetti D."/>
            <person name="Kolliker R."/>
            <person name="Studer B."/>
        </authorList>
    </citation>
    <scope>NUCLEOTIDE SEQUENCE</scope>
    <source>
        <strain evidence="2">02402/16</strain>
        <tissue evidence="2">Leaf</tissue>
    </source>
</reference>
<dbReference type="PANTHER" id="PTHR32133:SF411">
    <property type="entry name" value="F-BOX DOMAIN-CONTAINING PROTEIN"/>
    <property type="match status" value="1"/>
</dbReference>
<keyword evidence="3" id="KW-1185">Reference proteome</keyword>